<dbReference type="PANTHER" id="PTHR33164:SF57">
    <property type="entry name" value="MARR-FAMILY TRANSCRIPTIONAL REGULATOR"/>
    <property type="match status" value="1"/>
</dbReference>
<dbReference type="EMBL" id="JACGWV010000003">
    <property type="protein sequence ID" value="MBA8811100.1"/>
    <property type="molecule type" value="Genomic_DNA"/>
</dbReference>
<feature type="compositionally biased region" description="Low complexity" evidence="1">
    <location>
        <begin position="1"/>
        <end position="18"/>
    </location>
</feature>
<dbReference type="InterPro" id="IPR036390">
    <property type="entry name" value="WH_DNA-bd_sf"/>
</dbReference>
<feature type="region of interest" description="Disordered" evidence="1">
    <location>
        <begin position="1"/>
        <end position="37"/>
    </location>
</feature>
<comment type="caution">
    <text evidence="3">The sequence shown here is derived from an EMBL/GenBank/DDBJ whole genome shotgun (WGS) entry which is preliminary data.</text>
</comment>
<dbReference type="InterPro" id="IPR011991">
    <property type="entry name" value="ArsR-like_HTH"/>
</dbReference>
<dbReference type="RefSeq" id="WP_182620287.1">
    <property type="nucleotide sequence ID" value="NZ_BAAATF010000009.1"/>
</dbReference>
<evidence type="ECO:0000313" key="4">
    <source>
        <dbReference type="Proteomes" id="UP000540568"/>
    </source>
</evidence>
<dbReference type="SMART" id="SM00347">
    <property type="entry name" value="HTH_MARR"/>
    <property type="match status" value="1"/>
</dbReference>
<sequence length="182" mass="19449">MLSSTGSSSTGTTKDGAAAGKGAGGDTADDRTSGLGPFEGLEREVRLVIRRAQSNGASIAQRVHPELDASAYPLLAHIAERPGARGSDLATFFGVGRATVSRQLSRLVELGLVERTVDPDDSRGQRITLTPDGVDRFERARTSRVAMLEGALATWETDDVAQLARLLNRYSADIVAWKQNLR</sequence>
<evidence type="ECO:0000259" key="2">
    <source>
        <dbReference type="PROSITE" id="PS50995"/>
    </source>
</evidence>
<feature type="domain" description="HTH marR-type" evidence="2">
    <location>
        <begin position="38"/>
        <end position="172"/>
    </location>
</feature>
<name>A0A7W3JE01_9MICO</name>
<dbReference type="Pfam" id="PF12802">
    <property type="entry name" value="MarR_2"/>
    <property type="match status" value="1"/>
</dbReference>
<accession>A0A7W3JE01</accession>
<dbReference type="GO" id="GO:0003700">
    <property type="term" value="F:DNA-binding transcription factor activity"/>
    <property type="evidence" value="ECO:0007669"/>
    <property type="project" value="InterPro"/>
</dbReference>
<dbReference type="Gene3D" id="1.10.10.10">
    <property type="entry name" value="Winged helix-like DNA-binding domain superfamily/Winged helix DNA-binding domain"/>
    <property type="match status" value="1"/>
</dbReference>
<dbReference type="InterPro" id="IPR000835">
    <property type="entry name" value="HTH_MarR-typ"/>
</dbReference>
<dbReference type="PANTHER" id="PTHR33164">
    <property type="entry name" value="TRANSCRIPTIONAL REGULATOR, MARR FAMILY"/>
    <property type="match status" value="1"/>
</dbReference>
<dbReference type="InterPro" id="IPR036388">
    <property type="entry name" value="WH-like_DNA-bd_sf"/>
</dbReference>
<keyword evidence="4" id="KW-1185">Reference proteome</keyword>
<evidence type="ECO:0000313" key="3">
    <source>
        <dbReference type="EMBL" id="MBA8811100.1"/>
    </source>
</evidence>
<dbReference type="CDD" id="cd00090">
    <property type="entry name" value="HTH_ARSR"/>
    <property type="match status" value="1"/>
</dbReference>
<protein>
    <submittedName>
        <fullName evidence="3">DNA-binding MarR family transcriptional regulator</fullName>
    </submittedName>
</protein>
<dbReference type="PROSITE" id="PS50995">
    <property type="entry name" value="HTH_MARR_2"/>
    <property type="match status" value="1"/>
</dbReference>
<dbReference type="SUPFAM" id="SSF46785">
    <property type="entry name" value="Winged helix' DNA-binding domain"/>
    <property type="match status" value="1"/>
</dbReference>
<dbReference type="Proteomes" id="UP000540568">
    <property type="component" value="Unassembled WGS sequence"/>
</dbReference>
<organism evidence="3 4">
    <name type="scientific">Promicromonospora sukumoe</name>
    <dbReference type="NCBI Taxonomy" id="88382"/>
    <lineage>
        <taxon>Bacteria</taxon>
        <taxon>Bacillati</taxon>
        <taxon>Actinomycetota</taxon>
        <taxon>Actinomycetes</taxon>
        <taxon>Micrococcales</taxon>
        <taxon>Promicromonosporaceae</taxon>
        <taxon>Promicromonospora</taxon>
    </lineage>
</organism>
<dbReference type="GO" id="GO:0006950">
    <property type="term" value="P:response to stress"/>
    <property type="evidence" value="ECO:0007669"/>
    <property type="project" value="TreeGrafter"/>
</dbReference>
<keyword evidence="3" id="KW-0238">DNA-binding</keyword>
<dbReference type="AlphaFoldDB" id="A0A7W3JE01"/>
<reference evidence="3 4" key="1">
    <citation type="submission" date="2020-07" db="EMBL/GenBank/DDBJ databases">
        <title>Sequencing the genomes of 1000 actinobacteria strains.</title>
        <authorList>
            <person name="Klenk H.-P."/>
        </authorList>
    </citation>
    <scope>NUCLEOTIDE SEQUENCE [LARGE SCALE GENOMIC DNA]</scope>
    <source>
        <strain evidence="3 4">DSM 44121</strain>
    </source>
</reference>
<dbReference type="GO" id="GO:0003677">
    <property type="term" value="F:DNA binding"/>
    <property type="evidence" value="ECO:0007669"/>
    <property type="project" value="UniProtKB-KW"/>
</dbReference>
<dbReference type="InterPro" id="IPR039422">
    <property type="entry name" value="MarR/SlyA-like"/>
</dbReference>
<proteinExistence type="predicted"/>
<evidence type="ECO:0000256" key="1">
    <source>
        <dbReference type="SAM" id="MobiDB-lite"/>
    </source>
</evidence>
<gene>
    <name evidence="3" type="ORF">FHX71_005107</name>
</gene>